<dbReference type="Pfam" id="PF00512">
    <property type="entry name" value="HisKA"/>
    <property type="match status" value="1"/>
</dbReference>
<dbReference type="InterPro" id="IPR005467">
    <property type="entry name" value="His_kinase_dom"/>
</dbReference>
<dbReference type="SMART" id="SM00065">
    <property type="entry name" value="GAF"/>
    <property type="match status" value="1"/>
</dbReference>
<protein>
    <recommendedName>
        <fullName evidence="2">histidine kinase</fullName>
        <ecNumber evidence="2">2.7.13.3</ecNumber>
    </recommendedName>
</protein>
<dbReference type="STRING" id="871741.SAMN05192570_3065"/>
<evidence type="ECO:0000256" key="5">
    <source>
        <dbReference type="ARBA" id="ARBA00022777"/>
    </source>
</evidence>
<evidence type="ECO:0000256" key="2">
    <source>
        <dbReference type="ARBA" id="ARBA00012438"/>
    </source>
</evidence>
<dbReference type="InterPro" id="IPR003594">
    <property type="entry name" value="HATPase_dom"/>
</dbReference>
<gene>
    <name evidence="10" type="ORF">SAMN05192570_3065</name>
</gene>
<dbReference type="Pfam" id="PF02518">
    <property type="entry name" value="HATPase_c"/>
    <property type="match status" value="1"/>
</dbReference>
<evidence type="ECO:0000256" key="4">
    <source>
        <dbReference type="ARBA" id="ARBA00022679"/>
    </source>
</evidence>
<dbReference type="InterPro" id="IPR036890">
    <property type="entry name" value="HATPase_C_sf"/>
</dbReference>
<dbReference type="CDD" id="cd00082">
    <property type="entry name" value="HisKA"/>
    <property type="match status" value="1"/>
</dbReference>
<dbReference type="Gene3D" id="2.10.70.100">
    <property type="match status" value="1"/>
</dbReference>
<keyword evidence="5" id="KW-0418">Kinase</keyword>
<evidence type="ECO:0000313" key="10">
    <source>
        <dbReference type="EMBL" id="SFS86156.1"/>
    </source>
</evidence>
<dbReference type="InterPro" id="IPR029016">
    <property type="entry name" value="GAF-like_dom_sf"/>
</dbReference>
<dbReference type="SUPFAM" id="SSF55874">
    <property type="entry name" value="ATPase domain of HSP90 chaperone/DNA topoisomerase II/histidine kinase"/>
    <property type="match status" value="1"/>
</dbReference>
<dbReference type="EMBL" id="FOZV01000009">
    <property type="protein sequence ID" value="SFS86156.1"/>
    <property type="molecule type" value="Genomic_DNA"/>
</dbReference>
<keyword evidence="6" id="KW-0902">Two-component regulatory system</keyword>
<dbReference type="InterPro" id="IPR000014">
    <property type="entry name" value="PAS"/>
</dbReference>
<dbReference type="InterPro" id="IPR000700">
    <property type="entry name" value="PAS-assoc_C"/>
</dbReference>
<organism evidence="10 11">
    <name type="scientific">Brevundimonas viscosa</name>
    <dbReference type="NCBI Taxonomy" id="871741"/>
    <lineage>
        <taxon>Bacteria</taxon>
        <taxon>Pseudomonadati</taxon>
        <taxon>Pseudomonadota</taxon>
        <taxon>Alphaproteobacteria</taxon>
        <taxon>Caulobacterales</taxon>
        <taxon>Caulobacteraceae</taxon>
        <taxon>Brevundimonas</taxon>
    </lineage>
</organism>
<dbReference type="FunFam" id="3.30.565.10:FF:000010">
    <property type="entry name" value="Sensor histidine kinase RcsC"/>
    <property type="match status" value="1"/>
</dbReference>
<dbReference type="InterPro" id="IPR035965">
    <property type="entry name" value="PAS-like_dom_sf"/>
</dbReference>
<keyword evidence="11" id="KW-1185">Reference proteome</keyword>
<keyword evidence="3" id="KW-0597">Phosphoprotein</keyword>
<dbReference type="Gene3D" id="3.30.450.40">
    <property type="match status" value="1"/>
</dbReference>
<comment type="catalytic activity">
    <reaction evidence="1">
        <text>ATP + protein L-histidine = ADP + protein N-phospho-L-histidine.</text>
        <dbReference type="EC" id="2.7.13.3"/>
    </reaction>
</comment>
<dbReference type="SUPFAM" id="SSF55781">
    <property type="entry name" value="GAF domain-like"/>
    <property type="match status" value="1"/>
</dbReference>
<sequence length="668" mass="74295">MTNLTRPAPQDEQGRLQALRALRILDTPPEPRFDRLTRLAASLFDVPTALISLIDEERQWFKSRHGMELCETRREDAFCNRAIQLPPGAVMVVPDATRDQRFVDNPYVTAPGGVRFYAGAVLTDDTGHNLGTLCLIDDKPRDFGEAERQRLREIADLVSEQIALTAERLVADEKRRLLELAEAVSRVGHWRWRLDTGELAWSDEVYRIYGLPPGSPVSRDALADFYTPEERSARDAFIRRVLREGSREEFETSIQRPDGEMRRVVLSALRQVAEDGRVEALFGVVQDITERHTAMNRLRRSKARYRLLADHMDDVVTRLHLDGRSGYISPAVTSLLGYRPAEMAGRPAQDFVHPDDRPELLRAFSKLAGGLRRCTLQQRALRKDGGTVWVETSFQAVTGDDGAPSEIIAVIRDISERRRLEEELREACDRAEAASEAKSRFLSNMSHELRTPLTSVIGFARILQSREGLGPIERQCADRIHLSGEVLLGVINDVLDYSKLEAGALALDRRPFDPSVLVREAAEVVLGQIEEKGLWFSHEIAPDVPEVLIGDPTRLRQVLLNFLGNAVKFTAAGGVSVAVRSSPCADGRAGLHVSVSDTGVGLEPALAGSLFERFVQADESTSRRFGGTGLGLSICRELVELMDGRIGVDSVPGQGSTFWFEVPLELPE</sequence>
<dbReference type="InterPro" id="IPR013656">
    <property type="entry name" value="PAS_4"/>
</dbReference>
<dbReference type="InterPro" id="IPR003018">
    <property type="entry name" value="GAF"/>
</dbReference>
<name>A0A1I6TAA4_9CAUL</name>
<dbReference type="EC" id="2.7.13.3" evidence="2"/>
<evidence type="ECO:0000256" key="1">
    <source>
        <dbReference type="ARBA" id="ARBA00000085"/>
    </source>
</evidence>
<dbReference type="InterPro" id="IPR003661">
    <property type="entry name" value="HisK_dim/P_dom"/>
</dbReference>
<dbReference type="OrthoDB" id="9801651at2"/>
<feature type="domain" description="PAS" evidence="8">
    <location>
        <begin position="301"/>
        <end position="371"/>
    </location>
</feature>
<evidence type="ECO:0000313" key="11">
    <source>
        <dbReference type="Proteomes" id="UP000198788"/>
    </source>
</evidence>
<dbReference type="Gene3D" id="1.10.287.130">
    <property type="match status" value="1"/>
</dbReference>
<dbReference type="PRINTS" id="PR00344">
    <property type="entry name" value="BCTRLSENSOR"/>
</dbReference>
<dbReference type="SUPFAM" id="SSF47384">
    <property type="entry name" value="Homodimeric domain of signal transducing histidine kinase"/>
    <property type="match status" value="1"/>
</dbReference>
<dbReference type="Pfam" id="PF08448">
    <property type="entry name" value="PAS_4"/>
    <property type="match status" value="1"/>
</dbReference>
<dbReference type="InterPro" id="IPR036097">
    <property type="entry name" value="HisK_dim/P_sf"/>
</dbReference>
<dbReference type="NCBIfam" id="TIGR00229">
    <property type="entry name" value="sensory_box"/>
    <property type="match status" value="2"/>
</dbReference>
<proteinExistence type="predicted"/>
<dbReference type="PANTHER" id="PTHR43047">
    <property type="entry name" value="TWO-COMPONENT HISTIDINE PROTEIN KINASE"/>
    <property type="match status" value="1"/>
</dbReference>
<keyword evidence="4" id="KW-0808">Transferase</keyword>
<evidence type="ECO:0000256" key="3">
    <source>
        <dbReference type="ARBA" id="ARBA00022553"/>
    </source>
</evidence>
<dbReference type="Proteomes" id="UP000198788">
    <property type="component" value="Unassembled WGS sequence"/>
</dbReference>
<evidence type="ECO:0000259" key="8">
    <source>
        <dbReference type="PROSITE" id="PS50112"/>
    </source>
</evidence>
<dbReference type="PROSITE" id="PS50112">
    <property type="entry name" value="PAS"/>
    <property type="match status" value="2"/>
</dbReference>
<feature type="domain" description="PAC" evidence="9">
    <location>
        <begin position="248"/>
        <end position="300"/>
    </location>
</feature>
<feature type="domain" description="PAC" evidence="9">
    <location>
        <begin position="374"/>
        <end position="426"/>
    </location>
</feature>
<evidence type="ECO:0000259" key="7">
    <source>
        <dbReference type="PROSITE" id="PS50109"/>
    </source>
</evidence>
<reference evidence="11" key="1">
    <citation type="submission" date="2016-10" db="EMBL/GenBank/DDBJ databases">
        <authorList>
            <person name="Varghese N."/>
            <person name="Submissions S."/>
        </authorList>
    </citation>
    <scope>NUCLEOTIDE SEQUENCE [LARGE SCALE GENOMIC DNA]</scope>
    <source>
        <strain evidence="11">CGMCC 1.10683</strain>
    </source>
</reference>
<feature type="domain" description="Histidine kinase" evidence="7">
    <location>
        <begin position="444"/>
        <end position="666"/>
    </location>
</feature>
<dbReference type="PANTHER" id="PTHR43047:SF64">
    <property type="entry name" value="HISTIDINE KINASE CONTAINING CHEY-HOMOLOGOUS RECEIVER DOMAIN AND PAS DOMAIN-RELATED"/>
    <property type="match status" value="1"/>
</dbReference>
<accession>A0A1I6TAA4</accession>
<dbReference type="RefSeq" id="WP_143105831.1">
    <property type="nucleotide sequence ID" value="NZ_FOZV01000009.1"/>
</dbReference>
<dbReference type="InterPro" id="IPR001610">
    <property type="entry name" value="PAC"/>
</dbReference>
<dbReference type="InterPro" id="IPR004358">
    <property type="entry name" value="Sig_transdc_His_kin-like_C"/>
</dbReference>
<dbReference type="SMART" id="SM00086">
    <property type="entry name" value="PAC"/>
    <property type="match status" value="2"/>
</dbReference>
<dbReference type="Gene3D" id="3.30.450.20">
    <property type="entry name" value="PAS domain"/>
    <property type="match status" value="2"/>
</dbReference>
<evidence type="ECO:0000259" key="9">
    <source>
        <dbReference type="PROSITE" id="PS50113"/>
    </source>
</evidence>
<dbReference type="AlphaFoldDB" id="A0A1I6TAA4"/>
<dbReference type="Pfam" id="PF08447">
    <property type="entry name" value="PAS_3"/>
    <property type="match status" value="1"/>
</dbReference>
<dbReference type="PROSITE" id="PS50113">
    <property type="entry name" value="PAC"/>
    <property type="match status" value="2"/>
</dbReference>
<dbReference type="PROSITE" id="PS50109">
    <property type="entry name" value="HIS_KIN"/>
    <property type="match status" value="1"/>
</dbReference>
<dbReference type="GO" id="GO:0000155">
    <property type="term" value="F:phosphorelay sensor kinase activity"/>
    <property type="evidence" value="ECO:0007669"/>
    <property type="project" value="InterPro"/>
</dbReference>
<dbReference type="SUPFAM" id="SSF55785">
    <property type="entry name" value="PYP-like sensor domain (PAS domain)"/>
    <property type="match status" value="2"/>
</dbReference>
<dbReference type="CDD" id="cd16922">
    <property type="entry name" value="HATPase_EvgS-ArcB-TorS-like"/>
    <property type="match status" value="1"/>
</dbReference>
<dbReference type="SMART" id="SM00091">
    <property type="entry name" value="PAS"/>
    <property type="match status" value="2"/>
</dbReference>
<dbReference type="SMART" id="SM00388">
    <property type="entry name" value="HisKA"/>
    <property type="match status" value="1"/>
</dbReference>
<dbReference type="SMART" id="SM00387">
    <property type="entry name" value="HATPase_c"/>
    <property type="match status" value="1"/>
</dbReference>
<dbReference type="Gene3D" id="3.30.565.10">
    <property type="entry name" value="Histidine kinase-like ATPase, C-terminal domain"/>
    <property type="match status" value="1"/>
</dbReference>
<dbReference type="CDD" id="cd00130">
    <property type="entry name" value="PAS"/>
    <property type="match status" value="2"/>
</dbReference>
<dbReference type="InterPro" id="IPR013655">
    <property type="entry name" value="PAS_fold_3"/>
</dbReference>
<evidence type="ECO:0000256" key="6">
    <source>
        <dbReference type="ARBA" id="ARBA00023012"/>
    </source>
</evidence>
<feature type="domain" description="PAS" evidence="8">
    <location>
        <begin position="201"/>
        <end position="245"/>
    </location>
</feature>
<dbReference type="Pfam" id="PF01590">
    <property type="entry name" value="GAF"/>
    <property type="match status" value="1"/>
</dbReference>